<feature type="domain" description="HTH CENPB-type" evidence="2">
    <location>
        <begin position="62"/>
        <end position="136"/>
    </location>
</feature>
<name>A0ABD1YWJ4_9MARC</name>
<dbReference type="EMBL" id="JBHFFA010000003">
    <property type="protein sequence ID" value="KAL2635149.1"/>
    <property type="molecule type" value="Genomic_DNA"/>
</dbReference>
<evidence type="ECO:0000256" key="1">
    <source>
        <dbReference type="ARBA" id="ARBA00023125"/>
    </source>
</evidence>
<dbReference type="Pfam" id="PF03184">
    <property type="entry name" value="DDE_1"/>
    <property type="match status" value="1"/>
</dbReference>
<gene>
    <name evidence="3" type="ORF">R1flu_006628</name>
</gene>
<dbReference type="InterPro" id="IPR050863">
    <property type="entry name" value="CenT-Element_Derived"/>
</dbReference>
<evidence type="ECO:0000259" key="2">
    <source>
        <dbReference type="PROSITE" id="PS51253"/>
    </source>
</evidence>
<accession>A0ABD1YWJ4</accession>
<dbReference type="PANTHER" id="PTHR19303">
    <property type="entry name" value="TRANSPOSON"/>
    <property type="match status" value="1"/>
</dbReference>
<keyword evidence="4" id="KW-1185">Reference proteome</keyword>
<evidence type="ECO:0000313" key="3">
    <source>
        <dbReference type="EMBL" id="KAL2635149.1"/>
    </source>
</evidence>
<sequence length="538" mass="61206">MRSELTMAERIQICRHHEGGCITNKALSLWASEKMGKPISEMTISRILKHKIEWLGSDVGSSRKRYRKPECPNLESILYSWFLMMQEANVTISDAMLIMKAKMLSNSVPRESAKEFKFSNGWLQGFKSRHGISVHVRHGEGGSAEISQEVQDRIEAVKALISGYDPEDVFNMDETSLFFQLEPNRTLATRSISGKKKSKNRLSIALTANMTGTWKLPPFVVYKYINPRAFSCRSIRRPENLGILWSANSKAWMTIKLLEKFLLDFERRLREAGRKSALLLVDNFTGHKIVSVQDQIRILRVEFLPPNVTAVYQPMDAGIIRAFKAHYRKHLIQLKLDRLQTGQTSEVDVYDAVTMLERAWRVDVTAKTVKKCWIHSKLVRAEEILPDQNSSSDLPDLNVAIANDGTRELREALAQLEEITFDSGIVPNMTVNEYIDFEDTHEIEDQLSLEELADFQALGDSELTEELDPDDNGEREPEPAVSVSELYMAYQTVQKFLEQSSKDTALISSKAKILIEEIHRVVSGTLVQTEITLFFTAS</sequence>
<dbReference type="SMART" id="SM00674">
    <property type="entry name" value="CENPB"/>
    <property type="match status" value="1"/>
</dbReference>
<dbReference type="Pfam" id="PF03221">
    <property type="entry name" value="HTH_Tnp_Tc5"/>
    <property type="match status" value="1"/>
</dbReference>
<proteinExistence type="predicted"/>
<evidence type="ECO:0000313" key="4">
    <source>
        <dbReference type="Proteomes" id="UP001605036"/>
    </source>
</evidence>
<dbReference type="AlphaFoldDB" id="A0ABD1YWJ4"/>
<dbReference type="Proteomes" id="UP001605036">
    <property type="component" value="Unassembled WGS sequence"/>
</dbReference>
<dbReference type="GO" id="GO:0003677">
    <property type="term" value="F:DNA binding"/>
    <property type="evidence" value="ECO:0007669"/>
    <property type="project" value="UniProtKB-KW"/>
</dbReference>
<reference evidence="3 4" key="1">
    <citation type="submission" date="2024-09" db="EMBL/GenBank/DDBJ databases">
        <title>Chromosome-scale assembly of Riccia fluitans.</title>
        <authorList>
            <person name="Paukszto L."/>
            <person name="Sawicki J."/>
            <person name="Karawczyk K."/>
            <person name="Piernik-Szablinska J."/>
            <person name="Szczecinska M."/>
            <person name="Mazdziarz M."/>
        </authorList>
    </citation>
    <scope>NUCLEOTIDE SEQUENCE [LARGE SCALE GENOMIC DNA]</scope>
    <source>
        <strain evidence="3">Rf_01</strain>
        <tissue evidence="3">Aerial parts of the thallus</tissue>
    </source>
</reference>
<comment type="caution">
    <text evidence="3">The sequence shown here is derived from an EMBL/GenBank/DDBJ whole genome shotgun (WGS) entry which is preliminary data.</text>
</comment>
<dbReference type="InterPro" id="IPR006600">
    <property type="entry name" value="HTH_CenpB_DNA-bd_dom"/>
</dbReference>
<organism evidence="3 4">
    <name type="scientific">Riccia fluitans</name>
    <dbReference type="NCBI Taxonomy" id="41844"/>
    <lineage>
        <taxon>Eukaryota</taxon>
        <taxon>Viridiplantae</taxon>
        <taxon>Streptophyta</taxon>
        <taxon>Embryophyta</taxon>
        <taxon>Marchantiophyta</taxon>
        <taxon>Marchantiopsida</taxon>
        <taxon>Marchantiidae</taxon>
        <taxon>Marchantiales</taxon>
        <taxon>Ricciaceae</taxon>
        <taxon>Riccia</taxon>
    </lineage>
</organism>
<protein>
    <recommendedName>
        <fullName evidence="2">HTH CENPB-type domain-containing protein</fullName>
    </recommendedName>
</protein>
<dbReference type="PANTHER" id="PTHR19303:SF73">
    <property type="entry name" value="PROTEIN PDC2"/>
    <property type="match status" value="1"/>
</dbReference>
<dbReference type="PROSITE" id="PS51253">
    <property type="entry name" value="HTH_CENPB"/>
    <property type="match status" value="1"/>
</dbReference>
<keyword evidence="1" id="KW-0238">DNA-binding</keyword>
<dbReference type="InterPro" id="IPR009057">
    <property type="entry name" value="Homeodomain-like_sf"/>
</dbReference>
<dbReference type="InterPro" id="IPR004875">
    <property type="entry name" value="DDE_SF_endonuclease_dom"/>
</dbReference>
<dbReference type="SUPFAM" id="SSF46689">
    <property type="entry name" value="Homeodomain-like"/>
    <property type="match status" value="1"/>
</dbReference>
<dbReference type="Gene3D" id="1.10.10.60">
    <property type="entry name" value="Homeodomain-like"/>
    <property type="match status" value="2"/>
</dbReference>